<gene>
    <name evidence="1" type="ORF">C7402_103287</name>
</gene>
<dbReference type="EMBL" id="QEOB01000003">
    <property type="protein sequence ID" value="PVX85710.1"/>
    <property type="molecule type" value="Genomic_DNA"/>
</dbReference>
<proteinExistence type="predicted"/>
<sequence>MEQVRIEMRNGLEIRMHTLVVRHVRTAACPERTAVKGYLVFVQVVRHGEVLVNWHLPGLCRRWPGREEAESEALEYAVRLVDCRPFRGPPPDVTAAVWRR</sequence>
<name>A0ABX5KX84_9BURK</name>
<evidence type="ECO:0000313" key="2">
    <source>
        <dbReference type="Proteomes" id="UP000245712"/>
    </source>
</evidence>
<reference evidence="1 2" key="1">
    <citation type="submission" date="2018-05" db="EMBL/GenBank/DDBJ databases">
        <title>Genomic Encyclopedia of Type Strains, Phase IV (KMG-V): Genome sequencing to study the core and pangenomes of soil and plant-associated prokaryotes.</title>
        <authorList>
            <person name="Whitman W."/>
        </authorList>
    </citation>
    <scope>NUCLEOTIDE SEQUENCE [LARGE SCALE GENOMIC DNA]</scope>
    <source>
        <strain evidence="1 2">SCZa-39</strain>
    </source>
</reference>
<accession>A0ABX5KX84</accession>
<protein>
    <submittedName>
        <fullName evidence="1">Uncharacterized protein</fullName>
    </submittedName>
</protein>
<keyword evidence="2" id="KW-1185">Reference proteome</keyword>
<evidence type="ECO:0000313" key="1">
    <source>
        <dbReference type="EMBL" id="PVX85710.1"/>
    </source>
</evidence>
<comment type="caution">
    <text evidence="1">The sequence shown here is derived from an EMBL/GenBank/DDBJ whole genome shotgun (WGS) entry which is preliminary data.</text>
</comment>
<organism evidence="1 2">
    <name type="scientific">Paraburkholderia unamae</name>
    <dbReference type="NCBI Taxonomy" id="219649"/>
    <lineage>
        <taxon>Bacteria</taxon>
        <taxon>Pseudomonadati</taxon>
        <taxon>Pseudomonadota</taxon>
        <taxon>Betaproteobacteria</taxon>
        <taxon>Burkholderiales</taxon>
        <taxon>Burkholderiaceae</taxon>
        <taxon>Paraburkholderia</taxon>
    </lineage>
</organism>
<dbReference type="Proteomes" id="UP000245712">
    <property type="component" value="Unassembled WGS sequence"/>
</dbReference>